<proteinExistence type="predicted"/>
<reference evidence="3 4" key="1">
    <citation type="submission" date="2023-05" db="EMBL/GenBank/DDBJ databases">
        <authorList>
            <person name="Guo Y."/>
        </authorList>
    </citation>
    <scope>NUCLEOTIDE SEQUENCE [LARGE SCALE GENOMIC DNA]</scope>
    <source>
        <strain evidence="3 4">GR2756</strain>
    </source>
</reference>
<dbReference type="EMBL" id="JAVUPU010000008">
    <property type="protein sequence ID" value="MDT9600325.1"/>
    <property type="molecule type" value="Genomic_DNA"/>
</dbReference>
<dbReference type="InterPro" id="IPR006059">
    <property type="entry name" value="SBP"/>
</dbReference>
<dbReference type="Pfam" id="PF13416">
    <property type="entry name" value="SBP_bac_8"/>
    <property type="match status" value="1"/>
</dbReference>
<accession>A0ABU3QBJ6</accession>
<dbReference type="PANTHER" id="PTHR30222">
    <property type="entry name" value="SPERMIDINE/PUTRESCINE-BINDING PERIPLASMIC PROTEIN"/>
    <property type="match status" value="1"/>
</dbReference>
<keyword evidence="4" id="KW-1185">Reference proteome</keyword>
<feature type="chain" id="PRO_5047258732" evidence="2">
    <location>
        <begin position="23"/>
        <end position="353"/>
    </location>
</feature>
<name>A0ABU3QBJ6_9SPHN</name>
<sequence length="353" mass="39573">MKAPLPWIGFTFLLAILAGAVACTGQSEPRPLTVVAWGGSSQDAHRNAYWTRFTRETGVQLREDTWHGGLGVIRTKVIGGDASWDIVQVETEDVILGCEEGLFEPLEWASLGGRTAFIPTAVHDCGVGAMLWSYLIGYDGDRIKGPGPASWADFWDVKRFPGKRGMRKTPKYTLEFALMADGVSPAMVYPTLRTPAGVDRAFRKLDELKPFIVWWSSISQVPDLLGSREVVMSVTSPGRLIVANRTEDRNFKVNWHNNIYAVDYWVILKNSPRKAEAEQLLRYMTRPENQARLPRFIPTGLTSKEAGTLIDPKLKLDTPSDPANMRNALELDGNFWVEYGDQLTQRFNAWVAR</sequence>
<comment type="caution">
    <text evidence="3">The sequence shown here is derived from an EMBL/GenBank/DDBJ whole genome shotgun (WGS) entry which is preliminary data.</text>
</comment>
<evidence type="ECO:0000256" key="2">
    <source>
        <dbReference type="SAM" id="SignalP"/>
    </source>
</evidence>
<organism evidence="3 4">
    <name type="scientific">Sphingosinicella rhizophila</name>
    <dbReference type="NCBI Taxonomy" id="3050082"/>
    <lineage>
        <taxon>Bacteria</taxon>
        <taxon>Pseudomonadati</taxon>
        <taxon>Pseudomonadota</taxon>
        <taxon>Alphaproteobacteria</taxon>
        <taxon>Sphingomonadales</taxon>
        <taxon>Sphingosinicellaceae</taxon>
        <taxon>Sphingosinicella</taxon>
    </lineage>
</organism>
<keyword evidence="1 2" id="KW-0732">Signal</keyword>
<dbReference type="PANTHER" id="PTHR30222:SF2">
    <property type="entry name" value="ABC TRANSPORTER SUBSTRATE-BINDING PROTEIN"/>
    <property type="match status" value="1"/>
</dbReference>
<protein>
    <submittedName>
        <fullName evidence="3">Polyamine ABC transporter substrate-binding protein</fullName>
    </submittedName>
</protein>
<dbReference type="Proteomes" id="UP001259572">
    <property type="component" value="Unassembled WGS sequence"/>
</dbReference>
<evidence type="ECO:0000256" key="1">
    <source>
        <dbReference type="ARBA" id="ARBA00022729"/>
    </source>
</evidence>
<evidence type="ECO:0000313" key="3">
    <source>
        <dbReference type="EMBL" id="MDT9600325.1"/>
    </source>
</evidence>
<dbReference type="PROSITE" id="PS51257">
    <property type="entry name" value="PROKAR_LIPOPROTEIN"/>
    <property type="match status" value="1"/>
</dbReference>
<evidence type="ECO:0000313" key="4">
    <source>
        <dbReference type="Proteomes" id="UP001259572"/>
    </source>
</evidence>
<dbReference type="SUPFAM" id="SSF53850">
    <property type="entry name" value="Periplasmic binding protein-like II"/>
    <property type="match status" value="1"/>
</dbReference>
<dbReference type="Gene3D" id="3.40.190.10">
    <property type="entry name" value="Periplasmic binding protein-like II"/>
    <property type="match status" value="2"/>
</dbReference>
<gene>
    <name evidence="3" type="ORF">RQX22_15300</name>
</gene>
<dbReference type="RefSeq" id="WP_315727423.1">
    <property type="nucleotide sequence ID" value="NZ_JAVUPU010000008.1"/>
</dbReference>
<dbReference type="CDD" id="cd13589">
    <property type="entry name" value="PBP2_polyamine_RpCGA009"/>
    <property type="match status" value="1"/>
</dbReference>
<feature type="signal peptide" evidence="2">
    <location>
        <begin position="1"/>
        <end position="22"/>
    </location>
</feature>